<gene>
    <name evidence="3" type="ORF">IV38_GL000569</name>
    <name evidence="4" type="ORF">IV40_GL000099</name>
</gene>
<keyword evidence="5" id="KW-1185">Reference proteome</keyword>
<evidence type="ECO:0000256" key="1">
    <source>
        <dbReference type="SAM" id="Phobius"/>
    </source>
</evidence>
<dbReference type="InterPro" id="IPR053150">
    <property type="entry name" value="Teicoplanin_resist-assoc"/>
</dbReference>
<dbReference type="Proteomes" id="UP000051645">
    <property type="component" value="Unassembled WGS sequence"/>
</dbReference>
<feature type="domain" description="VanZ-like" evidence="2">
    <location>
        <begin position="47"/>
        <end position="163"/>
    </location>
</feature>
<keyword evidence="1" id="KW-0472">Membrane</keyword>
<dbReference type="PANTHER" id="PTHR36834:SF1">
    <property type="entry name" value="INTEGRAL MEMBRANE PROTEIN"/>
    <property type="match status" value="1"/>
</dbReference>
<evidence type="ECO:0000313" key="4">
    <source>
        <dbReference type="EMBL" id="KRN33789.1"/>
    </source>
</evidence>
<dbReference type="EMBL" id="JQAZ01000001">
    <property type="protein sequence ID" value="KRN33789.1"/>
    <property type="molecule type" value="Genomic_DNA"/>
</dbReference>
<dbReference type="InterPro" id="IPR006976">
    <property type="entry name" value="VanZ-like"/>
</dbReference>
<dbReference type="PATRIC" id="fig|81857.3.peg.573"/>
<comment type="caution">
    <text evidence="4">The sequence shown here is derived from an EMBL/GenBank/DDBJ whole genome shotgun (WGS) entry which is preliminary data.</text>
</comment>
<evidence type="ECO:0000313" key="6">
    <source>
        <dbReference type="Proteomes" id="UP000051751"/>
    </source>
</evidence>
<feature type="transmembrane region" description="Helical" evidence="1">
    <location>
        <begin position="89"/>
        <end position="107"/>
    </location>
</feature>
<dbReference type="STRING" id="81857.IV38_GL000569"/>
<accession>A0A0R2GAM5</accession>
<feature type="transmembrane region" description="Helical" evidence="1">
    <location>
        <begin position="45"/>
        <end position="68"/>
    </location>
</feature>
<evidence type="ECO:0000259" key="2">
    <source>
        <dbReference type="Pfam" id="PF04892"/>
    </source>
</evidence>
<feature type="transmembrane region" description="Helical" evidence="1">
    <location>
        <begin position="12"/>
        <end position="33"/>
    </location>
</feature>
<keyword evidence="1" id="KW-0812">Transmembrane</keyword>
<organism evidence="4 5">
    <name type="scientific">Lactobacillus selangorensis</name>
    <dbReference type="NCBI Taxonomy" id="81857"/>
    <lineage>
        <taxon>Bacteria</taxon>
        <taxon>Bacillati</taxon>
        <taxon>Bacillota</taxon>
        <taxon>Bacilli</taxon>
        <taxon>Lactobacillales</taxon>
        <taxon>Lactobacillaceae</taxon>
        <taxon>Lactobacillus</taxon>
    </lineage>
</organism>
<sequence>MKMTAIGRERWVPLFVIGVGVGLFCLLVPLTPYTHQQRRTLILSAGYFLCMSACVFTPIAFTGIHIYHIAPGPGRINLMLFNDTSFKDLWQNILLTVPAGLLMPLLMPRLHHWVYWAIAPLVGLFNECGQLVLNHYFAMNRTFDVNDIVTNTLGVLLGYAVLKGLLQFHGIHQWLAVHSLTRREKC</sequence>
<dbReference type="OrthoDB" id="2319376at2"/>
<evidence type="ECO:0000313" key="3">
    <source>
        <dbReference type="EMBL" id="KRN29682.1"/>
    </source>
</evidence>
<reference evidence="5 6" key="1">
    <citation type="journal article" date="2015" name="Genome Announc.">
        <title>Expanding the biotechnology potential of lactobacilli through comparative genomics of 213 strains and associated genera.</title>
        <authorList>
            <person name="Sun Z."/>
            <person name="Harris H.M."/>
            <person name="McCann A."/>
            <person name="Guo C."/>
            <person name="Argimon S."/>
            <person name="Zhang W."/>
            <person name="Yang X."/>
            <person name="Jeffery I.B."/>
            <person name="Cooney J.C."/>
            <person name="Kagawa T.F."/>
            <person name="Liu W."/>
            <person name="Song Y."/>
            <person name="Salvetti E."/>
            <person name="Wrobel A."/>
            <person name="Rasinkangas P."/>
            <person name="Parkhill J."/>
            <person name="Rea M.C."/>
            <person name="O'Sullivan O."/>
            <person name="Ritari J."/>
            <person name="Douillard F.P."/>
            <person name="Paul Ross R."/>
            <person name="Yang R."/>
            <person name="Briner A.E."/>
            <person name="Felis G.E."/>
            <person name="de Vos W.M."/>
            <person name="Barrangou R."/>
            <person name="Klaenhammer T.R."/>
            <person name="Caufield P.W."/>
            <person name="Cui Y."/>
            <person name="Zhang H."/>
            <person name="O'Toole P.W."/>
        </authorList>
    </citation>
    <scope>NUCLEOTIDE SEQUENCE [LARGE SCALE GENOMIC DNA]</scope>
    <source>
        <strain evidence="3 6">ATCC BAA-66</strain>
        <strain evidence="4 5">DSM 13344</strain>
    </source>
</reference>
<evidence type="ECO:0000313" key="5">
    <source>
        <dbReference type="Proteomes" id="UP000051645"/>
    </source>
</evidence>
<dbReference type="EMBL" id="JQAT01000001">
    <property type="protein sequence ID" value="KRN29682.1"/>
    <property type="molecule type" value="Genomic_DNA"/>
</dbReference>
<name>A0A0R2GAM5_9LACO</name>
<dbReference type="PANTHER" id="PTHR36834">
    <property type="entry name" value="MEMBRANE PROTEIN-RELATED"/>
    <property type="match status" value="1"/>
</dbReference>
<protein>
    <recommendedName>
        <fullName evidence="2">VanZ-like domain-containing protein</fullName>
    </recommendedName>
</protein>
<feature type="transmembrane region" description="Helical" evidence="1">
    <location>
        <begin position="113"/>
        <end position="133"/>
    </location>
</feature>
<dbReference type="Pfam" id="PF04892">
    <property type="entry name" value="VanZ"/>
    <property type="match status" value="1"/>
</dbReference>
<keyword evidence="1" id="KW-1133">Transmembrane helix</keyword>
<dbReference type="Proteomes" id="UP000051751">
    <property type="component" value="Unassembled WGS sequence"/>
</dbReference>
<proteinExistence type="predicted"/>
<dbReference type="AlphaFoldDB" id="A0A0R2GAM5"/>